<reference evidence="3 4" key="1">
    <citation type="submission" date="2018-05" db="EMBL/GenBank/DDBJ databases">
        <title>Rhodohalobacter halophilus gen. nov., sp. nov., a moderately halophilic member of the family Balneolaceae.</title>
        <authorList>
            <person name="Liu Z.-W."/>
        </authorList>
    </citation>
    <scope>NUCLEOTIDE SEQUENCE [LARGE SCALE GENOMIC DNA]</scope>
    <source>
        <strain evidence="3 4">8A47</strain>
    </source>
</reference>
<protein>
    <recommendedName>
        <fullName evidence="1">CinA-like protein</fullName>
    </recommendedName>
</protein>
<sequence length="428" mass="46396">MRKACIISIGNELLIGDTVNTNASRIGAMLTEWGFRVEQVFTIPDDYELIKSKLEEATSYADLTIATGGLGPTHDDITKKVVADLLGSDMVEDDRVIKHIRDIFKRRNFTFSRSNAEQAMIPEGCEVLFNNKGTAPGLWFKHNGNAAAVLPGVPHEMTFLMEKRVLEKAEAEFPGQDVWVTRYFKTSGVPESSLSEQIGDLGSYLNNGVSAAFLPGAAGVTIRISASAEDELSAKRKLDKLESKLYEQVGDLIWGEGRDLELADVLGEMLAEQNLTLAAAESCTGGLLSNRITDIPGSSRYMKGGIVAYANDIKVNQLGVNETHLDNFGAVSAQVAIQMAAGVSRHFNADIGVSTTGIAGPGGGTPEKPVGTVWMGFRIGDERFALKAVLTSDRLLNKERTVTIVLETVRRRLLGLDGYPYNLKPVTL</sequence>
<dbReference type="InterPro" id="IPR050101">
    <property type="entry name" value="CinA"/>
</dbReference>
<organism evidence="3 4">
    <name type="scientific">Rhodohalobacter mucosus</name>
    <dbReference type="NCBI Taxonomy" id="2079485"/>
    <lineage>
        <taxon>Bacteria</taxon>
        <taxon>Pseudomonadati</taxon>
        <taxon>Balneolota</taxon>
        <taxon>Balneolia</taxon>
        <taxon>Balneolales</taxon>
        <taxon>Balneolaceae</taxon>
        <taxon>Rhodohalobacter</taxon>
    </lineage>
</organism>
<name>A0A316TNP4_9BACT</name>
<dbReference type="Pfam" id="PF02464">
    <property type="entry name" value="CinA"/>
    <property type="match status" value="1"/>
</dbReference>
<dbReference type="Pfam" id="PF18146">
    <property type="entry name" value="CinA_KH"/>
    <property type="match status" value="1"/>
</dbReference>
<dbReference type="InterPro" id="IPR008136">
    <property type="entry name" value="CinA_C"/>
</dbReference>
<accession>A0A316TNP4</accession>
<dbReference type="SUPFAM" id="SSF142433">
    <property type="entry name" value="CinA-like"/>
    <property type="match status" value="1"/>
</dbReference>
<keyword evidence="4" id="KW-1185">Reference proteome</keyword>
<dbReference type="Gene3D" id="3.30.70.2860">
    <property type="match status" value="1"/>
</dbReference>
<dbReference type="NCBIfam" id="TIGR00177">
    <property type="entry name" value="molyb_syn"/>
    <property type="match status" value="1"/>
</dbReference>
<dbReference type="HAMAP" id="MF_00226_B">
    <property type="entry name" value="CinA_B"/>
    <property type="match status" value="1"/>
</dbReference>
<dbReference type="NCBIfam" id="NF001813">
    <property type="entry name" value="PRK00549.1"/>
    <property type="match status" value="1"/>
</dbReference>
<comment type="caution">
    <text evidence="3">The sequence shown here is derived from an EMBL/GenBank/DDBJ whole genome shotgun (WGS) entry which is preliminary data.</text>
</comment>
<dbReference type="Pfam" id="PF00994">
    <property type="entry name" value="MoCF_biosynth"/>
    <property type="match status" value="1"/>
</dbReference>
<dbReference type="CDD" id="cd00885">
    <property type="entry name" value="cinA"/>
    <property type="match status" value="1"/>
</dbReference>
<dbReference type="InterPro" id="IPR041424">
    <property type="entry name" value="CinA_KH"/>
</dbReference>
<dbReference type="OrthoDB" id="9801454at2"/>
<dbReference type="InterPro" id="IPR001453">
    <property type="entry name" value="MoaB/Mog_dom"/>
</dbReference>
<dbReference type="AlphaFoldDB" id="A0A316TNP4"/>
<feature type="domain" description="MoaB/Mog" evidence="2">
    <location>
        <begin position="5"/>
        <end position="172"/>
    </location>
</feature>
<evidence type="ECO:0000313" key="3">
    <source>
        <dbReference type="EMBL" id="PWN05271.1"/>
    </source>
</evidence>
<dbReference type="Gene3D" id="3.40.980.10">
    <property type="entry name" value="MoaB/Mog-like domain"/>
    <property type="match status" value="1"/>
</dbReference>
<gene>
    <name evidence="3" type="ORF">DDZ15_14430</name>
</gene>
<dbReference type="InterPro" id="IPR036653">
    <property type="entry name" value="CinA-like_C"/>
</dbReference>
<dbReference type="SMART" id="SM00852">
    <property type="entry name" value="MoCF_biosynth"/>
    <property type="match status" value="1"/>
</dbReference>
<dbReference type="RefSeq" id="WP_109647828.1">
    <property type="nucleotide sequence ID" value="NZ_QGGB01000010.1"/>
</dbReference>
<dbReference type="InterPro" id="IPR008135">
    <property type="entry name" value="Competence-induced_CinA"/>
</dbReference>
<dbReference type="NCBIfam" id="TIGR00199">
    <property type="entry name" value="PncC_domain"/>
    <property type="match status" value="1"/>
</dbReference>
<dbReference type="EMBL" id="QGGB01000010">
    <property type="protein sequence ID" value="PWN05271.1"/>
    <property type="molecule type" value="Genomic_DNA"/>
</dbReference>
<dbReference type="PANTHER" id="PTHR13939">
    <property type="entry name" value="NICOTINAMIDE-NUCLEOTIDE AMIDOHYDROLASE PNCC"/>
    <property type="match status" value="1"/>
</dbReference>
<comment type="similarity">
    <text evidence="1">Belongs to the CinA family.</text>
</comment>
<proteinExistence type="inferred from homology"/>
<evidence type="ECO:0000256" key="1">
    <source>
        <dbReference type="HAMAP-Rule" id="MF_00226"/>
    </source>
</evidence>
<evidence type="ECO:0000313" key="4">
    <source>
        <dbReference type="Proteomes" id="UP000245533"/>
    </source>
</evidence>
<dbReference type="InterPro" id="IPR036425">
    <property type="entry name" value="MoaB/Mog-like_dom_sf"/>
</dbReference>
<dbReference type="Gene3D" id="3.90.950.20">
    <property type="entry name" value="CinA-like"/>
    <property type="match status" value="1"/>
</dbReference>
<dbReference type="Proteomes" id="UP000245533">
    <property type="component" value="Unassembled WGS sequence"/>
</dbReference>
<dbReference type="NCBIfam" id="TIGR00200">
    <property type="entry name" value="cinA_nterm"/>
    <property type="match status" value="1"/>
</dbReference>
<dbReference type="PIRSF" id="PIRSF006728">
    <property type="entry name" value="CinA"/>
    <property type="match status" value="1"/>
</dbReference>
<dbReference type="SUPFAM" id="SSF53218">
    <property type="entry name" value="Molybdenum cofactor biosynthesis proteins"/>
    <property type="match status" value="1"/>
</dbReference>
<evidence type="ECO:0000259" key="2">
    <source>
        <dbReference type="SMART" id="SM00852"/>
    </source>
</evidence>
<dbReference type="PANTHER" id="PTHR13939:SF0">
    <property type="entry name" value="NMN AMIDOHYDROLASE-LIKE PROTEIN YFAY"/>
    <property type="match status" value="1"/>
</dbReference>